<evidence type="ECO:0000313" key="6">
    <source>
        <dbReference type="Proteomes" id="UP001319180"/>
    </source>
</evidence>
<dbReference type="InterPro" id="IPR036388">
    <property type="entry name" value="WH-like_DNA-bd_sf"/>
</dbReference>
<dbReference type="GO" id="GO:0006355">
    <property type="term" value="P:regulation of DNA-templated transcription"/>
    <property type="evidence" value="ECO:0007669"/>
    <property type="project" value="UniProtKB-ARBA"/>
</dbReference>
<dbReference type="InterPro" id="IPR000485">
    <property type="entry name" value="AsnC-type_HTH_dom"/>
</dbReference>
<dbReference type="SUPFAM" id="SSF46785">
    <property type="entry name" value="Winged helix' DNA-binding domain"/>
    <property type="match status" value="1"/>
</dbReference>
<dbReference type="Pfam" id="PF01037">
    <property type="entry name" value="AsnC_trans_reg"/>
    <property type="match status" value="1"/>
</dbReference>
<evidence type="ECO:0000313" key="5">
    <source>
        <dbReference type="EMBL" id="MBT1686354.1"/>
    </source>
</evidence>
<dbReference type="Gene3D" id="3.30.70.920">
    <property type="match status" value="1"/>
</dbReference>
<dbReference type="GO" id="GO:0043200">
    <property type="term" value="P:response to amino acid"/>
    <property type="evidence" value="ECO:0007669"/>
    <property type="project" value="TreeGrafter"/>
</dbReference>
<evidence type="ECO:0000256" key="3">
    <source>
        <dbReference type="ARBA" id="ARBA00023163"/>
    </source>
</evidence>
<gene>
    <name evidence="5" type="ORF">KK078_07300</name>
</gene>
<dbReference type="PRINTS" id="PR00033">
    <property type="entry name" value="HTHASNC"/>
</dbReference>
<keyword evidence="3" id="KW-0804">Transcription</keyword>
<dbReference type="PANTHER" id="PTHR30154:SF34">
    <property type="entry name" value="TRANSCRIPTIONAL REGULATOR AZLB"/>
    <property type="match status" value="1"/>
</dbReference>
<evidence type="ECO:0000259" key="4">
    <source>
        <dbReference type="PROSITE" id="PS50956"/>
    </source>
</evidence>
<proteinExistence type="predicted"/>
<dbReference type="InterPro" id="IPR011008">
    <property type="entry name" value="Dimeric_a/b-barrel"/>
</dbReference>
<protein>
    <submittedName>
        <fullName evidence="5">Lrp/AsnC ligand binding domain-containing protein</fullName>
    </submittedName>
</protein>
<sequence>MAENYKVDNVDLKILEILMQDAKKPYTEVAKKAFVSGGTVHVRMNKMEEAGIVEKTTLKVNYAKLGYDITAFIGIFLQKSALYDQVIAKIKAIPEITSIHYTTGNYSMFCKIHCKDTNHLKLVLHDKIQQVEGIERTETMISLEESLDRSLNLVDQTISNK</sequence>
<dbReference type="GO" id="GO:0005829">
    <property type="term" value="C:cytosol"/>
    <property type="evidence" value="ECO:0007669"/>
    <property type="project" value="TreeGrafter"/>
</dbReference>
<comment type="caution">
    <text evidence="5">The sequence shown here is derived from an EMBL/GenBank/DDBJ whole genome shotgun (WGS) entry which is preliminary data.</text>
</comment>
<reference evidence="5 6" key="1">
    <citation type="submission" date="2021-05" db="EMBL/GenBank/DDBJ databases">
        <title>A Polyphasic approach of four new species of the genus Ohtaekwangia: Ohtaekwangia histidinii sp. nov., Ohtaekwangia cretensis sp. nov., Ohtaekwangia indiensis sp. nov., Ohtaekwangia reichenbachii sp. nov. from diverse environment.</title>
        <authorList>
            <person name="Octaviana S."/>
        </authorList>
    </citation>
    <scope>NUCLEOTIDE SEQUENCE [LARGE SCALE GENOMIC DNA]</scope>
    <source>
        <strain evidence="5 6">PWU37</strain>
    </source>
</reference>
<organism evidence="5 6">
    <name type="scientific">Dawidia soli</name>
    <dbReference type="NCBI Taxonomy" id="2782352"/>
    <lineage>
        <taxon>Bacteria</taxon>
        <taxon>Pseudomonadati</taxon>
        <taxon>Bacteroidota</taxon>
        <taxon>Cytophagia</taxon>
        <taxon>Cytophagales</taxon>
        <taxon>Chryseotaleaceae</taxon>
        <taxon>Dawidia</taxon>
    </lineage>
</organism>
<dbReference type="Pfam" id="PF13412">
    <property type="entry name" value="HTH_24"/>
    <property type="match status" value="1"/>
</dbReference>
<dbReference type="InterPro" id="IPR036390">
    <property type="entry name" value="WH_DNA-bd_sf"/>
</dbReference>
<evidence type="ECO:0000256" key="1">
    <source>
        <dbReference type="ARBA" id="ARBA00023015"/>
    </source>
</evidence>
<keyword evidence="1" id="KW-0805">Transcription regulation</keyword>
<dbReference type="Proteomes" id="UP001319180">
    <property type="component" value="Unassembled WGS sequence"/>
</dbReference>
<accession>A0AAP2D763</accession>
<dbReference type="SUPFAM" id="SSF54909">
    <property type="entry name" value="Dimeric alpha+beta barrel"/>
    <property type="match status" value="1"/>
</dbReference>
<dbReference type="InterPro" id="IPR011991">
    <property type="entry name" value="ArsR-like_HTH"/>
</dbReference>
<dbReference type="InterPro" id="IPR019888">
    <property type="entry name" value="Tscrpt_reg_AsnC-like"/>
</dbReference>
<feature type="domain" description="HTH asnC-type" evidence="4">
    <location>
        <begin position="7"/>
        <end position="68"/>
    </location>
</feature>
<name>A0AAP2D763_9BACT</name>
<dbReference type="PROSITE" id="PS50956">
    <property type="entry name" value="HTH_ASNC_2"/>
    <property type="match status" value="1"/>
</dbReference>
<dbReference type="GO" id="GO:0043565">
    <property type="term" value="F:sequence-specific DNA binding"/>
    <property type="evidence" value="ECO:0007669"/>
    <property type="project" value="InterPro"/>
</dbReference>
<keyword evidence="2" id="KW-0238">DNA-binding</keyword>
<dbReference type="SMART" id="SM00344">
    <property type="entry name" value="HTH_ASNC"/>
    <property type="match status" value="1"/>
</dbReference>
<dbReference type="Gene3D" id="1.10.10.10">
    <property type="entry name" value="Winged helix-like DNA-binding domain superfamily/Winged helix DNA-binding domain"/>
    <property type="match status" value="1"/>
</dbReference>
<dbReference type="InterPro" id="IPR019887">
    <property type="entry name" value="Tscrpt_reg_AsnC/Lrp_C"/>
</dbReference>
<dbReference type="RefSeq" id="WP_254089596.1">
    <property type="nucleotide sequence ID" value="NZ_JAHESC010000008.1"/>
</dbReference>
<dbReference type="EMBL" id="JAHESC010000008">
    <property type="protein sequence ID" value="MBT1686354.1"/>
    <property type="molecule type" value="Genomic_DNA"/>
</dbReference>
<keyword evidence="6" id="KW-1185">Reference proteome</keyword>
<dbReference type="PANTHER" id="PTHR30154">
    <property type="entry name" value="LEUCINE-RESPONSIVE REGULATORY PROTEIN"/>
    <property type="match status" value="1"/>
</dbReference>
<evidence type="ECO:0000256" key="2">
    <source>
        <dbReference type="ARBA" id="ARBA00023125"/>
    </source>
</evidence>
<dbReference type="AlphaFoldDB" id="A0AAP2D763"/>
<dbReference type="CDD" id="cd00090">
    <property type="entry name" value="HTH_ARSR"/>
    <property type="match status" value="1"/>
</dbReference>